<name>A0A8H5C9P8_9AGAR</name>
<keyword evidence="3" id="KW-1185">Reference proteome</keyword>
<feature type="region of interest" description="Disordered" evidence="1">
    <location>
        <begin position="1"/>
        <end position="33"/>
    </location>
</feature>
<feature type="compositionally biased region" description="Basic and acidic residues" evidence="1">
    <location>
        <begin position="950"/>
        <end position="960"/>
    </location>
</feature>
<accession>A0A8H5C9P8</accession>
<feature type="compositionally biased region" description="Low complexity" evidence="1">
    <location>
        <begin position="1047"/>
        <end position="1067"/>
    </location>
</feature>
<evidence type="ECO:0000313" key="2">
    <source>
        <dbReference type="EMBL" id="KAF5337284.1"/>
    </source>
</evidence>
<gene>
    <name evidence="2" type="ORF">D9611_003306</name>
</gene>
<feature type="region of interest" description="Disordered" evidence="1">
    <location>
        <begin position="950"/>
        <end position="1091"/>
    </location>
</feature>
<dbReference type="Proteomes" id="UP000541558">
    <property type="component" value="Unassembled WGS sequence"/>
</dbReference>
<proteinExistence type="predicted"/>
<protein>
    <submittedName>
        <fullName evidence="2">Uncharacterized protein</fullName>
    </submittedName>
</protein>
<feature type="compositionally biased region" description="Polar residues" evidence="1">
    <location>
        <begin position="14"/>
        <end position="28"/>
    </location>
</feature>
<sequence>MSQSSDTESEPCFESNSFDQSSRSTVRATRQKEKTDLYRDVLSAIHDIDKGIDEEAPTPASSSPRSREHIDIVSGFLASVLEDISLLEGSNQLDDNKLFIFGLITRASFLARLFKQRAAFDEKDLEEAETHELTNCTLMQLVSATALLITGKSHRLSQPMPTLQHVQEKGLYESIKKLQDWQTLPSILSSKNSSPATQRCSLQFLFAAYVLSPQLGHEQPPGSTYDPLLKCLYDCIDGALNRRSFLITSTNSPSDEITVAMFICLFATVYTVVAEGAAYDAIPTLRPRSFGFLLELIISITGYPVGEPCVPLKNLTSPQNLLLRWGSVLPWTWNIWQDQRAADSEHIVFLTANWMFHIDGLSAIVKQPSINFDLALQQNAGAYGNIILELYRSLSRLICVPTQYDTWSPHGTAVVTILTKCTVSFITLLRSYYSAKHIVHGTIMACCECILGLFCYVGDSEEEMCAQELILEALLLVPASLMKTYMKEFIVTNKVDFLSRLDKEGSSREDEIQVTDDLLRGVELVLQFVLFLWHTDPTTKTLFTGELLISRALRYLKSYSGSEDVGHFRSSLISVASLILPDLAKKQKKALECLILDAVQDYQDLTCASAISMFLLQSNGTKNPAILISAWDYLRTALSLILTGNYLCEERPLALVVSSAVCHALYKAITSSPLVERVALSSPWSMSFIESLRVIMEEDAPDEYSSALREQLSKCGSALLSRLVDGGSREEIQAAPNIVLVYFREMGYGRMVARCMSETNGSAEIRARPLNKLPPLTSRLSLSSNTHILSLWWRYVHYQSSKSTQKIPFLGPLFIVLLVVATYRAEGFDETRISTTARKASETGSICWLSLPRILQSSSFNAFPQSSLSPSDSSFAVSSDDFGLPMGKGKKRERTWCTSASNSFMEISDSPNLDNLRRLRSNAFYELERSVEENGEGLIRRMREHEYLRTNDLNGSDRGRSIRTHGSPAPSHPYHSDMSEDDDDEIHIYSGEPSTRSSPHHAPDITMDGTHYQHDNPTPSIHHPFNSTFVQPGCHPSHTDSPYTQFPSSSPLSSSPPATPLPSQSLLGLPHSAPTGATSFGSRPPASDESEKIIEALALALAGGAGGLNDYNALRQPGDDDVNACDAGDLWR</sequence>
<evidence type="ECO:0000256" key="1">
    <source>
        <dbReference type="SAM" id="MobiDB-lite"/>
    </source>
</evidence>
<feature type="region of interest" description="Disordered" evidence="1">
    <location>
        <begin position="1113"/>
        <end position="1132"/>
    </location>
</feature>
<organism evidence="2 3">
    <name type="scientific">Ephemerocybe angulata</name>
    <dbReference type="NCBI Taxonomy" id="980116"/>
    <lineage>
        <taxon>Eukaryota</taxon>
        <taxon>Fungi</taxon>
        <taxon>Dikarya</taxon>
        <taxon>Basidiomycota</taxon>
        <taxon>Agaricomycotina</taxon>
        <taxon>Agaricomycetes</taxon>
        <taxon>Agaricomycetidae</taxon>
        <taxon>Agaricales</taxon>
        <taxon>Agaricineae</taxon>
        <taxon>Psathyrellaceae</taxon>
        <taxon>Ephemerocybe</taxon>
    </lineage>
</organism>
<comment type="caution">
    <text evidence="2">The sequence shown here is derived from an EMBL/GenBank/DDBJ whole genome shotgun (WGS) entry which is preliminary data.</text>
</comment>
<evidence type="ECO:0000313" key="3">
    <source>
        <dbReference type="Proteomes" id="UP000541558"/>
    </source>
</evidence>
<dbReference type="AlphaFoldDB" id="A0A8H5C9P8"/>
<dbReference type="OrthoDB" id="3233180at2759"/>
<reference evidence="2 3" key="1">
    <citation type="journal article" date="2020" name="ISME J.">
        <title>Uncovering the hidden diversity of litter-decomposition mechanisms in mushroom-forming fungi.</title>
        <authorList>
            <person name="Floudas D."/>
            <person name="Bentzer J."/>
            <person name="Ahren D."/>
            <person name="Johansson T."/>
            <person name="Persson P."/>
            <person name="Tunlid A."/>
        </authorList>
    </citation>
    <scope>NUCLEOTIDE SEQUENCE [LARGE SCALE GENOMIC DNA]</scope>
    <source>
        <strain evidence="2 3">CBS 175.51</strain>
    </source>
</reference>
<feature type="compositionally biased region" description="Polar residues" evidence="1">
    <location>
        <begin position="1015"/>
        <end position="1030"/>
    </location>
</feature>
<dbReference type="EMBL" id="JAACJK010000057">
    <property type="protein sequence ID" value="KAF5337284.1"/>
    <property type="molecule type" value="Genomic_DNA"/>
</dbReference>